<dbReference type="InterPro" id="IPR050952">
    <property type="entry name" value="TRIM-NHL_E3_ligases"/>
</dbReference>
<evidence type="ECO:0008006" key="5">
    <source>
        <dbReference type="Google" id="ProtNLM"/>
    </source>
</evidence>
<accession>W4LJ10</accession>
<dbReference type="EMBL" id="AZHW01000587">
    <property type="protein sequence ID" value="ETW98098.1"/>
    <property type="molecule type" value="Genomic_DNA"/>
</dbReference>
<dbReference type="PANTHER" id="PTHR24104:SF25">
    <property type="entry name" value="PROTEIN LIN-41"/>
    <property type="match status" value="1"/>
</dbReference>
<dbReference type="CDD" id="cd05819">
    <property type="entry name" value="NHL"/>
    <property type="match status" value="1"/>
</dbReference>
<protein>
    <recommendedName>
        <fullName evidence="5">SMP-30/Gluconolactonase/LRE-like region domain-containing protein</fullName>
    </recommendedName>
</protein>
<dbReference type="GO" id="GO:0061630">
    <property type="term" value="F:ubiquitin protein ligase activity"/>
    <property type="evidence" value="ECO:0007669"/>
    <property type="project" value="TreeGrafter"/>
</dbReference>
<dbReference type="Gene3D" id="2.120.10.30">
    <property type="entry name" value="TolB, C-terminal domain"/>
    <property type="match status" value="2"/>
</dbReference>
<feature type="repeat" description="NHL" evidence="2">
    <location>
        <begin position="162"/>
        <end position="205"/>
    </location>
</feature>
<dbReference type="HOGENOM" id="CLU_008645_2_2_7"/>
<dbReference type="InterPro" id="IPR011042">
    <property type="entry name" value="6-blade_b-propeller_TolB-like"/>
</dbReference>
<dbReference type="Pfam" id="PF01436">
    <property type="entry name" value="NHL"/>
    <property type="match status" value="3"/>
</dbReference>
<dbReference type="SUPFAM" id="SSF63825">
    <property type="entry name" value="YWTD domain"/>
    <property type="match status" value="1"/>
</dbReference>
<gene>
    <name evidence="3" type="ORF">ETSY1_20195</name>
</gene>
<dbReference type="AlphaFoldDB" id="W4LJ10"/>
<keyword evidence="4" id="KW-1185">Reference proteome</keyword>
<evidence type="ECO:0000256" key="1">
    <source>
        <dbReference type="ARBA" id="ARBA00022737"/>
    </source>
</evidence>
<dbReference type="PROSITE" id="PS51125">
    <property type="entry name" value="NHL"/>
    <property type="match status" value="4"/>
</dbReference>
<evidence type="ECO:0000313" key="3">
    <source>
        <dbReference type="EMBL" id="ETW98098.1"/>
    </source>
</evidence>
<dbReference type="PATRIC" id="fig|1429438.4.peg.3933"/>
<keyword evidence="1" id="KW-0677">Repeat</keyword>
<organism evidence="3 4">
    <name type="scientific">Entotheonella factor</name>
    <dbReference type="NCBI Taxonomy" id="1429438"/>
    <lineage>
        <taxon>Bacteria</taxon>
        <taxon>Pseudomonadati</taxon>
        <taxon>Nitrospinota/Tectimicrobiota group</taxon>
        <taxon>Candidatus Tectimicrobiota</taxon>
        <taxon>Candidatus Entotheonellia</taxon>
        <taxon>Candidatus Entotheonellales</taxon>
        <taxon>Candidatus Entotheonellaceae</taxon>
        <taxon>Candidatus Entotheonella</taxon>
    </lineage>
</organism>
<dbReference type="GO" id="GO:0000209">
    <property type="term" value="P:protein polyubiquitination"/>
    <property type="evidence" value="ECO:0007669"/>
    <property type="project" value="TreeGrafter"/>
</dbReference>
<dbReference type="GO" id="GO:0043161">
    <property type="term" value="P:proteasome-mediated ubiquitin-dependent protein catabolic process"/>
    <property type="evidence" value="ECO:0007669"/>
    <property type="project" value="TreeGrafter"/>
</dbReference>
<dbReference type="PANTHER" id="PTHR24104">
    <property type="entry name" value="E3 UBIQUITIN-PROTEIN LIGASE NHLRC1-RELATED"/>
    <property type="match status" value="1"/>
</dbReference>
<dbReference type="InterPro" id="IPR001258">
    <property type="entry name" value="NHL_repeat"/>
</dbReference>
<comment type="caution">
    <text evidence="3">The sequence shown here is derived from an EMBL/GenBank/DDBJ whole genome shotgun (WGS) entry which is preliminary data.</text>
</comment>
<dbReference type="GO" id="GO:0008270">
    <property type="term" value="F:zinc ion binding"/>
    <property type="evidence" value="ECO:0007669"/>
    <property type="project" value="UniProtKB-KW"/>
</dbReference>
<feature type="repeat" description="NHL" evidence="2">
    <location>
        <begin position="209"/>
        <end position="252"/>
    </location>
</feature>
<dbReference type="Proteomes" id="UP000019141">
    <property type="component" value="Unassembled WGS sequence"/>
</dbReference>
<evidence type="ECO:0000313" key="4">
    <source>
        <dbReference type="Proteomes" id="UP000019141"/>
    </source>
</evidence>
<evidence type="ECO:0000256" key="2">
    <source>
        <dbReference type="PROSITE-ProRule" id="PRU00504"/>
    </source>
</evidence>
<feature type="repeat" description="NHL" evidence="2">
    <location>
        <begin position="69"/>
        <end position="112"/>
    </location>
</feature>
<proteinExistence type="predicted"/>
<feature type="repeat" description="NHL" evidence="2">
    <location>
        <begin position="116"/>
        <end position="158"/>
    </location>
</feature>
<reference evidence="3 4" key="1">
    <citation type="journal article" date="2014" name="Nature">
        <title>An environmental bacterial taxon with a large and distinct metabolic repertoire.</title>
        <authorList>
            <person name="Wilson M.C."/>
            <person name="Mori T."/>
            <person name="Ruckert C."/>
            <person name="Uria A.R."/>
            <person name="Helf M.J."/>
            <person name="Takada K."/>
            <person name="Gernert C."/>
            <person name="Steffens U.A."/>
            <person name="Heycke N."/>
            <person name="Schmitt S."/>
            <person name="Rinke C."/>
            <person name="Helfrich E.J."/>
            <person name="Brachmann A.O."/>
            <person name="Gurgui C."/>
            <person name="Wakimoto T."/>
            <person name="Kracht M."/>
            <person name="Crusemann M."/>
            <person name="Hentschel U."/>
            <person name="Abe I."/>
            <person name="Matsunaga S."/>
            <person name="Kalinowski J."/>
            <person name="Takeyama H."/>
            <person name="Piel J."/>
        </authorList>
    </citation>
    <scope>NUCLEOTIDE SEQUENCE [LARGE SCALE GENOMIC DNA]</scope>
    <source>
        <strain evidence="4">TSY1</strain>
    </source>
</reference>
<sequence>MATHFFGIIDRTFNYSHSVGRNEFGGTGFRNPVDMALGDNDLVYIANRSYENRPDGVRISICTLNEDFIGEFGSYGEGDGQLMWPTSIEVDGDGKVYVADDWLNRISIFDKDGNFLSKWGTKGSGDGELDGPSSLCIVGDTIYVADAKNHRIQKFSLDGQFQAKCGSHGDGPGQFNMPWGIDVDADGNIYVADWRNDRIQKLSPSGESLAVIGTSGDGIGQFNRPSDVAVDEDGDIYVADRQNDRVQVLAPDGRFLTALYGDHEISKWGIEKLQSNPDMIRQRSLAIAHDRGEFEKRFCHPCAVEVDSQGRIVVADHIRGRLQVYVKPAEPVLA</sequence>
<name>W4LJ10_ENTF1</name>